<reference evidence="1 2" key="1">
    <citation type="submission" date="2017-01" db="EMBL/GenBank/DDBJ databases">
        <authorList>
            <person name="Mah S.A."/>
            <person name="Swanson W.J."/>
            <person name="Moy G.W."/>
            <person name="Vacquier V.D."/>
        </authorList>
    </citation>
    <scope>NUCLEOTIDE SEQUENCE [LARGE SCALE GENOMIC DNA]</scope>
    <source>
        <strain evidence="1 2">GSMNP</strain>
    </source>
</reference>
<keyword evidence="2" id="KW-1185">Reference proteome</keyword>
<accession>A0A1R1Y261</accession>
<name>A0A1R1Y261_9FUNG</name>
<evidence type="ECO:0000313" key="1">
    <source>
        <dbReference type="EMBL" id="OMJ20894.1"/>
    </source>
</evidence>
<dbReference type="STRING" id="133412.A0A1R1Y261"/>
<proteinExistence type="predicted"/>
<organism evidence="1 2">
    <name type="scientific">Smittium culicis</name>
    <dbReference type="NCBI Taxonomy" id="133412"/>
    <lineage>
        <taxon>Eukaryota</taxon>
        <taxon>Fungi</taxon>
        <taxon>Fungi incertae sedis</taxon>
        <taxon>Zoopagomycota</taxon>
        <taxon>Kickxellomycotina</taxon>
        <taxon>Harpellomycetes</taxon>
        <taxon>Harpellales</taxon>
        <taxon>Legeriomycetaceae</taxon>
        <taxon>Smittium</taxon>
    </lineage>
</organism>
<sequence>MSKENRFRRELSLEESENRINGIAEASLWQKFTFGWNTNLIWNYGRYEDKIKSEILPKLTAKDDSGNISYQMEREWGKQISKGNTPSLWKKITSYIDIIDGIIWRGN</sequence>
<dbReference type="EMBL" id="LSSN01001137">
    <property type="protein sequence ID" value="OMJ20894.1"/>
    <property type="molecule type" value="Genomic_DNA"/>
</dbReference>
<dbReference type="Proteomes" id="UP000187283">
    <property type="component" value="Unassembled WGS sequence"/>
</dbReference>
<gene>
    <name evidence="1" type="ORF">AYI70_g3811</name>
</gene>
<evidence type="ECO:0000313" key="2">
    <source>
        <dbReference type="Proteomes" id="UP000187283"/>
    </source>
</evidence>
<comment type="caution">
    <text evidence="1">The sequence shown here is derived from an EMBL/GenBank/DDBJ whole genome shotgun (WGS) entry which is preliminary data.</text>
</comment>
<dbReference type="AlphaFoldDB" id="A0A1R1Y261"/>
<protein>
    <submittedName>
        <fullName evidence="1">Uncharacterized protein</fullName>
    </submittedName>
</protein>